<evidence type="ECO:0000313" key="2">
    <source>
        <dbReference type="EMBL" id="SHI00628.1"/>
    </source>
</evidence>
<name>A0A1M5XM61_9FIRM</name>
<dbReference type="STRING" id="1121420.SAMN02746098_02097"/>
<dbReference type="OrthoDB" id="9813299at2"/>
<dbReference type="EMBL" id="FQXJ01000006">
    <property type="protein sequence ID" value="SHI00628.1"/>
    <property type="molecule type" value="Genomic_DNA"/>
</dbReference>
<dbReference type="Proteomes" id="UP000183954">
    <property type="component" value="Unassembled WGS sequence"/>
</dbReference>
<sequence>METNTENCQICGQSLNYFSVGKEMTCQQCGKSEIGNISCPNGHYICDDCHGKHLFEILLKDIQTTQEQNPFAIAERLMSDERVPMLGCENAWIAAGSFLAALKNEGTLKITDNQISEALQRTKRQAIGGYCGLTGVCGIAPAIGACFSVILGAACPKDQETAKTMTVVGNIVHAIAALTGPCCCKAFVRVALTEAVASARTFFNVSLAAPDQIVCTYSARHPHECREDKCPYYKQTDKATEIFSISREEVKQVQHELSKVEQLQKRAIELGAQGAKLIQTSSIAVAEWVQWKCKYGCPFYNKDSLHPPLSPSAEETKKVLKEYDKALLLTGSDGPQLSQHAIKLEHEAYAMGYYKSFALLALPFGTGPS</sequence>
<reference evidence="3" key="1">
    <citation type="submission" date="2016-11" db="EMBL/GenBank/DDBJ databases">
        <authorList>
            <person name="Varghese N."/>
            <person name="Submissions S."/>
        </authorList>
    </citation>
    <scope>NUCLEOTIDE SEQUENCE [LARGE SCALE GENOMIC DNA]</scope>
    <source>
        <strain evidence="3">DSM 15449</strain>
    </source>
</reference>
<accession>A0A1M5XM61</accession>
<evidence type="ECO:0000259" key="1">
    <source>
        <dbReference type="Pfam" id="PF18978"/>
    </source>
</evidence>
<dbReference type="AlphaFoldDB" id="A0A1M5XM61"/>
<protein>
    <submittedName>
        <fullName evidence="2">Predicted metal-binding protein</fullName>
    </submittedName>
</protein>
<dbReference type="Pfam" id="PF18978">
    <property type="entry name" value="DUF5714"/>
    <property type="match status" value="1"/>
</dbReference>
<proteinExistence type="predicted"/>
<keyword evidence="3" id="KW-1185">Reference proteome</keyword>
<dbReference type="NCBIfam" id="NF045648">
    <property type="entry name" value="2X_seleno_MbdU"/>
    <property type="match status" value="1"/>
</dbReference>
<organism evidence="2 3">
    <name type="scientific">Desulfosporosinus lacus DSM 15449</name>
    <dbReference type="NCBI Taxonomy" id="1121420"/>
    <lineage>
        <taxon>Bacteria</taxon>
        <taxon>Bacillati</taxon>
        <taxon>Bacillota</taxon>
        <taxon>Clostridia</taxon>
        <taxon>Eubacteriales</taxon>
        <taxon>Desulfitobacteriaceae</taxon>
        <taxon>Desulfosporosinus</taxon>
    </lineage>
</organism>
<gene>
    <name evidence="2" type="ORF">SAMN02746098_02097</name>
</gene>
<evidence type="ECO:0000313" key="3">
    <source>
        <dbReference type="Proteomes" id="UP000183954"/>
    </source>
</evidence>
<dbReference type="InterPro" id="IPR043768">
    <property type="entry name" value="DUF5714"/>
</dbReference>
<dbReference type="Pfam" id="PF10050">
    <property type="entry name" value="DUF2284"/>
    <property type="match status" value="1"/>
</dbReference>
<feature type="domain" description="DUF5714" evidence="1">
    <location>
        <begin position="62"/>
        <end position="233"/>
    </location>
</feature>
<dbReference type="InterPro" id="IPR019271">
    <property type="entry name" value="DUF2284_metal-binding"/>
</dbReference>